<evidence type="ECO:0000313" key="10">
    <source>
        <dbReference type="EMBL" id="PIN66671.1"/>
    </source>
</evidence>
<evidence type="ECO:0000313" key="14">
    <source>
        <dbReference type="EMBL" id="PJC01445.1"/>
    </source>
</evidence>
<comment type="subcellular location">
    <subcellularLocation>
        <location evidence="1">Cell membrane</location>
        <topology evidence="1">Multi-pass membrane protein</topology>
    </subcellularLocation>
</comment>
<comment type="caution">
    <text evidence="10">The sequence shown here is derived from an EMBL/GenBank/DDBJ whole genome shotgun (WGS) entry which is preliminary data.</text>
</comment>
<feature type="transmembrane region" description="Helical" evidence="9">
    <location>
        <begin position="178"/>
        <end position="200"/>
    </location>
</feature>
<accession>A0A2G9LJH1</accession>
<evidence type="ECO:0000256" key="8">
    <source>
        <dbReference type="ARBA" id="ARBA00023136"/>
    </source>
</evidence>
<keyword evidence="7" id="KW-0406">Ion transport</keyword>
<dbReference type="Proteomes" id="UP000228874">
    <property type="component" value="Unassembled WGS sequence"/>
</dbReference>
<feature type="transmembrane region" description="Helical" evidence="9">
    <location>
        <begin position="374"/>
        <end position="398"/>
    </location>
</feature>
<evidence type="ECO:0000256" key="9">
    <source>
        <dbReference type="SAM" id="Phobius"/>
    </source>
</evidence>
<dbReference type="EMBL" id="PEUT01000039">
    <property type="protein sequence ID" value="PIV13675.1"/>
    <property type="molecule type" value="Genomic_DNA"/>
</dbReference>
<dbReference type="PANTHER" id="PTHR32024:SF2">
    <property type="entry name" value="TRK SYSTEM POTASSIUM UPTAKE PROTEIN TRKG-RELATED"/>
    <property type="match status" value="1"/>
</dbReference>
<sequence>MVSLFKESIVYAAYFLGLLAPFFLLPIGIAVYFGERLAAVGFFLVFLILVGFWYFLRKSVSVKDFSKRTYLLVLFLVFPIGAMVCSIPFLFEGFGFFASIFDAMSGWTTTGVTLHSGEISQSLLFFRSFLEWVGGMGFIFFAFLILKSPFQQDEHKVYIDKIKNIRGISIKSFTQKIFGVYVILTGACFLLLLMSGMTWFDAINLAMVTLSTGGFFWYSSFSDIQKIILIIFMLLGASCFVLFLIRKNFIKSLLNNIEFKVMVVVIFVGGCIFAIDSDIISSVFLATSALSGTGIITNNIDLTQISPFAILLLFGFMITGGSYSSTTGGLKIWRIIILFKTIYAEIKKYLLPENAVIPVIFEHNVIDKKEIHNVFVYISIFFMVLFGSAVIFLVFGGLNFFDSLFTAAAFLSNAGIMIIDITSLSFVSQLLCFFLMWMGRIEILGFLVFVSSVLYVIKERANY</sequence>
<feature type="transmembrane region" description="Helical" evidence="9">
    <location>
        <begin position="404"/>
        <end position="427"/>
    </location>
</feature>
<dbReference type="EMBL" id="PFSX01000029">
    <property type="protein sequence ID" value="PJC01445.1"/>
    <property type="molecule type" value="Genomic_DNA"/>
</dbReference>
<dbReference type="Proteomes" id="UP000231232">
    <property type="component" value="Unassembled WGS sequence"/>
</dbReference>
<proteinExistence type="inferred from homology"/>
<evidence type="ECO:0000313" key="17">
    <source>
        <dbReference type="Proteomes" id="UP000230477"/>
    </source>
</evidence>
<gene>
    <name evidence="14" type="ORF">CO072_01205</name>
    <name evidence="12" type="ORF">COS22_00015</name>
    <name evidence="11" type="ORF">COS45_01575</name>
    <name evidence="10" type="ORF">COW69_00875</name>
    <name evidence="13" type="ORF">COY63_02275</name>
</gene>
<dbReference type="Proteomes" id="UP000229789">
    <property type="component" value="Unassembled WGS sequence"/>
</dbReference>
<evidence type="ECO:0000256" key="7">
    <source>
        <dbReference type="ARBA" id="ARBA00023065"/>
    </source>
</evidence>
<keyword evidence="6 9" id="KW-1133">Transmembrane helix</keyword>
<evidence type="ECO:0000313" key="16">
    <source>
        <dbReference type="Proteomes" id="UP000229789"/>
    </source>
</evidence>
<dbReference type="Proteomes" id="UP000230477">
    <property type="component" value="Unassembled WGS sequence"/>
</dbReference>
<evidence type="ECO:0008006" key="18">
    <source>
        <dbReference type="Google" id="ProtNLM"/>
    </source>
</evidence>
<keyword evidence="8 9" id="KW-0472">Membrane</keyword>
<dbReference type="AlphaFoldDB" id="A0A2G9LJH1"/>
<reference evidence="10 16" key="2">
    <citation type="submission" date="2017-09" db="EMBL/GenBank/DDBJ databases">
        <title>Depth-based differentiation of microbial function through sediment-hosted aquifers and enrichment of novel symbionts in the deep terrestrial subsurface.</title>
        <authorList>
            <person name="Probst A.J."/>
            <person name="Ladd B."/>
            <person name="Jarett J.K."/>
            <person name="Geller-Mcgrath D.E."/>
            <person name="Sieber C.M."/>
            <person name="Emerson J.B."/>
            <person name="Anantharaman K."/>
            <person name="Thomas B.C."/>
            <person name="Malmstrom R."/>
            <person name="Stieglmeier M."/>
            <person name="Klingl A."/>
            <person name="Woyke T."/>
            <person name="Ryan C.M."/>
            <person name="Banfield J.F."/>
        </authorList>
    </citation>
    <scope>NUCLEOTIDE SEQUENCE [LARGE SCALE GENOMIC DNA]</scope>
    <source>
        <strain evidence="12">CG02_land_8_20_14_3_00_31_209</strain>
        <strain evidence="11">CG03_land_8_20_14_0_80_31_114</strain>
        <strain evidence="10">CG18_big_fil_WC_8_21_14_2_50_31_19</strain>
        <strain evidence="13">CG_4_10_14_0_8_um_filter_31_133</strain>
        <strain evidence="14">CG_4_9_14_0_8_um_filter_31_21</strain>
    </source>
</reference>
<feature type="transmembrane region" description="Helical" evidence="9">
    <location>
        <begin position="12"/>
        <end position="33"/>
    </location>
</feature>
<evidence type="ECO:0000256" key="3">
    <source>
        <dbReference type="ARBA" id="ARBA00022448"/>
    </source>
</evidence>
<dbReference type="EMBL" id="PFMG01000056">
    <property type="protein sequence ID" value="PIY99690.1"/>
    <property type="molecule type" value="Genomic_DNA"/>
</dbReference>
<reference evidence="15 17" key="1">
    <citation type="submission" date="2017-09" db="EMBL/GenBank/DDBJ databases">
        <title>Depth-based differentiation of microbial function through sediment-hosted aquifers and enrichment of novel symbionts in the deep terrestrial subsurface.</title>
        <authorList>
            <person name="Probst A.J."/>
            <person name="Ladd B."/>
            <person name="Jarett J.K."/>
            <person name="Geller-Mcgrath D.E."/>
            <person name="Sieber C.M.K."/>
            <person name="Emerson J.B."/>
            <person name="Anantharaman K."/>
            <person name="Thomas B.C."/>
            <person name="Malmstrom R."/>
            <person name="Stieglmeier M."/>
            <person name="Klingl A."/>
            <person name="Woyke T."/>
            <person name="Ryan C.M."/>
            <person name="Banfield J.F."/>
        </authorList>
    </citation>
    <scope>NUCLEOTIDE SEQUENCE [LARGE SCALE GENOMIC DNA]</scope>
</reference>
<evidence type="ECO:0000256" key="2">
    <source>
        <dbReference type="ARBA" id="ARBA00009137"/>
    </source>
</evidence>
<evidence type="ECO:0000313" key="11">
    <source>
        <dbReference type="EMBL" id="PIV13675.1"/>
    </source>
</evidence>
<keyword evidence="3" id="KW-0813">Transport</keyword>
<dbReference type="GO" id="GO:0030001">
    <property type="term" value="P:metal ion transport"/>
    <property type="evidence" value="ECO:0007669"/>
    <property type="project" value="UniProtKB-ARBA"/>
</dbReference>
<feature type="transmembrane region" description="Helical" evidence="9">
    <location>
        <begin position="227"/>
        <end position="245"/>
    </location>
</feature>
<dbReference type="EMBL" id="PCUF01000008">
    <property type="protein sequence ID" value="PIN66671.1"/>
    <property type="molecule type" value="Genomic_DNA"/>
</dbReference>
<dbReference type="EMBL" id="PETW01000001">
    <property type="protein sequence ID" value="PIV46653.1"/>
    <property type="molecule type" value="Genomic_DNA"/>
</dbReference>
<dbReference type="InterPro" id="IPR003445">
    <property type="entry name" value="Cat_transpt"/>
</dbReference>
<accession>A0A2H9M214</accession>
<evidence type="ECO:0000313" key="15">
    <source>
        <dbReference type="Proteomes" id="UP000228874"/>
    </source>
</evidence>
<feature type="transmembrane region" description="Helical" evidence="9">
    <location>
        <begin position="434"/>
        <end position="457"/>
    </location>
</feature>
<evidence type="ECO:0000313" key="13">
    <source>
        <dbReference type="EMBL" id="PIY99690.1"/>
    </source>
</evidence>
<evidence type="ECO:0000256" key="1">
    <source>
        <dbReference type="ARBA" id="ARBA00004651"/>
    </source>
</evidence>
<dbReference type="Proteomes" id="UP000230713">
    <property type="component" value="Unassembled WGS sequence"/>
</dbReference>
<feature type="transmembrane region" description="Helical" evidence="9">
    <location>
        <begin position="69"/>
        <end position="91"/>
    </location>
</feature>
<feature type="transmembrane region" description="Helical" evidence="9">
    <location>
        <begin position="39"/>
        <end position="57"/>
    </location>
</feature>
<organism evidence="10 16">
    <name type="scientific">Huberarchaeum crystalense</name>
    <dbReference type="NCBI Taxonomy" id="2014257"/>
    <lineage>
        <taxon>Archaea</taxon>
        <taxon>Candidatus Huberarchaeota</taxon>
        <taxon>Candidatus Huberarchaeia</taxon>
        <taxon>Candidatus Huberarchaeales</taxon>
        <taxon>Candidatus Huberarchaeaceae</taxon>
        <taxon>Candidatus Huberarchaeum</taxon>
    </lineage>
</organism>
<feature type="transmembrane region" description="Helical" evidence="9">
    <location>
        <begin position="124"/>
        <end position="146"/>
    </location>
</feature>
<dbReference type="Pfam" id="PF02386">
    <property type="entry name" value="TrkH"/>
    <property type="match status" value="2"/>
</dbReference>
<protein>
    <recommendedName>
        <fullName evidence="18">TrkH family potassium uptake protein</fullName>
    </recommendedName>
</protein>
<feature type="transmembrane region" description="Helical" evidence="9">
    <location>
        <begin position="305"/>
        <end position="324"/>
    </location>
</feature>
<keyword evidence="4" id="KW-1003">Cell membrane</keyword>
<evidence type="ECO:0000256" key="5">
    <source>
        <dbReference type="ARBA" id="ARBA00022692"/>
    </source>
</evidence>
<accession>A0A2H9RD25</accession>
<accession>A0A2H9P889</accession>
<comment type="similarity">
    <text evidence="2">Belongs to the TrkH potassium transport family.</text>
</comment>
<dbReference type="GO" id="GO:0008324">
    <property type="term" value="F:monoatomic cation transmembrane transporter activity"/>
    <property type="evidence" value="ECO:0007669"/>
    <property type="project" value="InterPro"/>
</dbReference>
<name>A0A2G9LJH1_HUBC1</name>
<evidence type="ECO:0000256" key="4">
    <source>
        <dbReference type="ARBA" id="ARBA00022475"/>
    </source>
</evidence>
<keyword evidence="5 9" id="KW-0812">Transmembrane</keyword>
<evidence type="ECO:0000256" key="6">
    <source>
        <dbReference type="ARBA" id="ARBA00022989"/>
    </source>
</evidence>
<dbReference type="PANTHER" id="PTHR32024">
    <property type="entry name" value="TRK SYSTEM POTASSIUM UPTAKE PROTEIN TRKG-RELATED"/>
    <property type="match status" value="1"/>
</dbReference>
<evidence type="ECO:0000313" key="12">
    <source>
        <dbReference type="EMBL" id="PIV46653.1"/>
    </source>
</evidence>
<accession>A0A2H9M842</accession>
<dbReference type="GO" id="GO:0005886">
    <property type="term" value="C:plasma membrane"/>
    <property type="evidence" value="ECO:0007669"/>
    <property type="project" value="UniProtKB-SubCell"/>
</dbReference>